<dbReference type="InParanoid" id="B9SGD2"/>
<accession>B9SGD2</accession>
<gene>
    <name evidence="1" type="ORF">RCOM_0743810</name>
</gene>
<keyword evidence="2" id="KW-1185">Reference proteome</keyword>
<evidence type="ECO:0000313" key="2">
    <source>
        <dbReference type="Proteomes" id="UP000008311"/>
    </source>
</evidence>
<dbReference type="AlphaFoldDB" id="B9SGD2"/>
<name>B9SGD2_RICCO</name>
<evidence type="ECO:0000313" key="1">
    <source>
        <dbReference type="EMBL" id="EEF37298.1"/>
    </source>
</evidence>
<proteinExistence type="predicted"/>
<reference evidence="2" key="1">
    <citation type="journal article" date="2010" name="Nat. Biotechnol.">
        <title>Draft genome sequence of the oilseed species Ricinus communis.</title>
        <authorList>
            <person name="Chan A.P."/>
            <person name="Crabtree J."/>
            <person name="Zhao Q."/>
            <person name="Lorenzi H."/>
            <person name="Orvis J."/>
            <person name="Puiu D."/>
            <person name="Melake-Berhan A."/>
            <person name="Jones K.M."/>
            <person name="Redman J."/>
            <person name="Chen G."/>
            <person name="Cahoon E.B."/>
            <person name="Gedil M."/>
            <person name="Stanke M."/>
            <person name="Haas B.J."/>
            <person name="Wortman J.R."/>
            <person name="Fraser-Liggett C.M."/>
            <person name="Ravel J."/>
            <person name="Rabinowicz P.D."/>
        </authorList>
    </citation>
    <scope>NUCLEOTIDE SEQUENCE [LARGE SCALE GENOMIC DNA]</scope>
    <source>
        <strain evidence="2">cv. Hale</strain>
    </source>
</reference>
<organism evidence="1 2">
    <name type="scientific">Ricinus communis</name>
    <name type="common">Castor bean</name>
    <dbReference type="NCBI Taxonomy" id="3988"/>
    <lineage>
        <taxon>Eukaryota</taxon>
        <taxon>Viridiplantae</taxon>
        <taxon>Streptophyta</taxon>
        <taxon>Embryophyta</taxon>
        <taxon>Tracheophyta</taxon>
        <taxon>Spermatophyta</taxon>
        <taxon>Magnoliopsida</taxon>
        <taxon>eudicotyledons</taxon>
        <taxon>Gunneridae</taxon>
        <taxon>Pentapetalae</taxon>
        <taxon>rosids</taxon>
        <taxon>fabids</taxon>
        <taxon>Malpighiales</taxon>
        <taxon>Euphorbiaceae</taxon>
        <taxon>Acalyphoideae</taxon>
        <taxon>Acalypheae</taxon>
        <taxon>Ricinus</taxon>
    </lineage>
</organism>
<dbReference type="EMBL" id="EQ973952">
    <property type="protein sequence ID" value="EEF37298.1"/>
    <property type="molecule type" value="Genomic_DNA"/>
</dbReference>
<dbReference type="Proteomes" id="UP000008311">
    <property type="component" value="Unassembled WGS sequence"/>
</dbReference>
<sequence length="56" mass="6844">MVVRIGCHHSKYFIDRHFTLCSLREIPYFLNRAQFLQLVEHLSKYPRLQLNNQQKI</sequence>
<protein>
    <submittedName>
        <fullName evidence="1">Uncharacterized protein</fullName>
    </submittedName>
</protein>